<dbReference type="InterPro" id="IPR003602">
    <property type="entry name" value="Topo_IA_DNA-bd_dom"/>
</dbReference>
<evidence type="ECO:0000256" key="4">
    <source>
        <dbReference type="ARBA" id="ARBA00022842"/>
    </source>
</evidence>
<accession>A0A6F8PW14</accession>
<comment type="function">
    <text evidence="8">Releases the supercoiling and torsional tension of DNA, which is introduced during the DNA replication and transcription, by transiently cleaving and rejoining one strand of the DNA duplex. Introduces a single-strand break via transesterification at a target site in duplex DNA. The scissile phosphodiester is attacked by the catalytic tyrosine of the enzyme, resulting in the formation of a DNA-(5'-phosphotyrosyl)-enzyme intermediate and the expulsion of a 3'-OH DNA strand. The free DNA strand then undergoes passage around the unbroken strand, thus removing DNA supercoils. Finally, in the religation step, the DNA 3'-OH attacks the covalent intermediate to expel the active-site tyrosine and restore the DNA phosphodiester backbone.</text>
</comment>
<dbReference type="AlphaFoldDB" id="A0A6F8PW14"/>
<dbReference type="InterPro" id="IPR006171">
    <property type="entry name" value="TOPRIM_dom"/>
</dbReference>
<feature type="site" description="Interaction with DNA" evidence="8">
    <location>
        <position position="31"/>
    </location>
</feature>
<dbReference type="EC" id="5.6.2.1" evidence="8"/>
<feature type="domain" description="Topo IA-type catalytic" evidence="10">
    <location>
        <begin position="126"/>
        <end position="534"/>
    </location>
</feature>
<evidence type="ECO:0000256" key="7">
    <source>
        <dbReference type="ARBA" id="ARBA00023235"/>
    </source>
</evidence>
<evidence type="ECO:0000256" key="3">
    <source>
        <dbReference type="ARBA" id="ARBA00022723"/>
    </source>
</evidence>
<protein>
    <recommendedName>
        <fullName evidence="8">DNA topoisomerase 1</fullName>
        <ecNumber evidence="8">5.6.2.1</ecNumber>
    </recommendedName>
    <alternativeName>
        <fullName evidence="8">DNA topoisomerase I</fullName>
    </alternativeName>
</protein>
<evidence type="ECO:0000259" key="9">
    <source>
        <dbReference type="PROSITE" id="PS50880"/>
    </source>
</evidence>
<feature type="site" description="Interaction with DNA" evidence="8">
    <location>
        <position position="466"/>
    </location>
</feature>
<dbReference type="RefSeq" id="WP_173272841.1">
    <property type="nucleotide sequence ID" value="NZ_AP021889.1"/>
</dbReference>
<dbReference type="Pfam" id="PF01751">
    <property type="entry name" value="Toprim"/>
    <property type="match status" value="1"/>
</dbReference>
<evidence type="ECO:0000256" key="1">
    <source>
        <dbReference type="ARBA" id="ARBA00000213"/>
    </source>
</evidence>
<dbReference type="PROSITE" id="PS52039">
    <property type="entry name" value="TOPO_IA_2"/>
    <property type="match status" value="1"/>
</dbReference>
<dbReference type="PROSITE" id="PS00396">
    <property type="entry name" value="TOPO_IA_1"/>
    <property type="match status" value="1"/>
</dbReference>
<sequence length="707" mass="78686">MNLFIVESPGKVKKIQSYLGSGWTVAASLGHIRDLPGDAMGIEYESWKLKYVLTDKGKKTYSNLKKLAANADKVYLATDLDREGEAIAWHLATMLKIPVREALRVKFNAITKEAITKAVSNPGSIDLDLVRAQESRRALDRLVGYMVSPVLSRRMQKRLSAGRVQSVMLRLIVDRWRDNQAFEPESYYGAELDLGDFKVEWNYGSVLKDGAKYNFDRELAQQAAGVDRVEVVQVERKNRTRNPSAPFTTSAMQMAATKIGIPMAEAMKAAQELYEAAYITYHRTDSVELAPESIDMLRQFALSKCYPLPDKPNAFKSKVANAQEAHEAIRPTDFTVESVSGVSDSASKLYELIYKQALASQLAPAKLNDTKVTLVSMCRKFEYTASGSVVVDPGFMVVTGKSDDRILPVIDDEQDVFFDVVESRVLDKQTKAPALYTEASILGELEKLGIGRPATWASIMTNIRTRGYIGVTKSKSLAPTQVGLELRDSLSGFGFMEYEFTAESEDQMDLVSNGELSYKACIDRVFRQVFADVRDKLEFEGGAEDFFLPPDQRDYKPSDKQIAAVNKMANALGLSVDQVDLSSGRAVSEFLSANADAYKASFPPTDNQLKYAELLATELNIEIAPEIRKSMVKLSAFIDKYRPEVLKLRQPSDKQKELAIKLAEQNGVQLPPDCLQSMSVCSDFIGKYMKKGGKSKRKTVSKKRKTA</sequence>
<dbReference type="Gene3D" id="1.10.460.10">
    <property type="entry name" value="Topoisomerase I, domain 2"/>
    <property type="match status" value="1"/>
</dbReference>
<dbReference type="SUPFAM" id="SSF56712">
    <property type="entry name" value="Prokaryotic type I DNA topoisomerase"/>
    <property type="match status" value="1"/>
</dbReference>
<feature type="site" description="Interaction with DNA" evidence="8">
    <location>
        <position position="283"/>
    </location>
</feature>
<comment type="subunit">
    <text evidence="8">Monomer.</text>
</comment>
<feature type="domain" description="Toprim" evidence="9">
    <location>
        <begin position="1"/>
        <end position="110"/>
    </location>
</feature>
<dbReference type="CDD" id="cd03363">
    <property type="entry name" value="TOPRIM_TopoIA_TopoI"/>
    <property type="match status" value="1"/>
</dbReference>
<keyword evidence="7 8" id="KW-0413">Isomerase</keyword>
<keyword evidence="6 8" id="KW-0238">DNA-binding</keyword>
<dbReference type="InterPro" id="IPR005733">
    <property type="entry name" value="TopoI_bac-type"/>
</dbReference>
<dbReference type="GO" id="GO:0006265">
    <property type="term" value="P:DNA topological change"/>
    <property type="evidence" value="ECO:0007669"/>
    <property type="project" value="UniProtKB-UniRule"/>
</dbReference>
<dbReference type="InterPro" id="IPR013497">
    <property type="entry name" value="Topo_IA_cen"/>
</dbReference>
<dbReference type="PROSITE" id="PS50880">
    <property type="entry name" value="TOPRIM"/>
    <property type="match status" value="1"/>
</dbReference>
<name>A0A6F8PW14_9GAMM</name>
<dbReference type="InterPro" id="IPR034149">
    <property type="entry name" value="TOPRIM_TopoI"/>
</dbReference>
<dbReference type="InterPro" id="IPR023406">
    <property type="entry name" value="Topo_IA_AS"/>
</dbReference>
<dbReference type="GO" id="GO:0046872">
    <property type="term" value="F:metal ion binding"/>
    <property type="evidence" value="ECO:0007669"/>
    <property type="project" value="UniProtKB-KW"/>
</dbReference>
<keyword evidence="12" id="KW-1185">Reference proteome</keyword>
<dbReference type="Gene3D" id="3.40.50.140">
    <property type="match status" value="1"/>
</dbReference>
<dbReference type="GO" id="GO:0003677">
    <property type="term" value="F:DNA binding"/>
    <property type="evidence" value="ECO:0007669"/>
    <property type="project" value="UniProtKB-KW"/>
</dbReference>
<dbReference type="Gene3D" id="2.70.20.10">
    <property type="entry name" value="Topoisomerase I, domain 3"/>
    <property type="match status" value="1"/>
</dbReference>
<feature type="site" description="Interaction with DNA" evidence="8">
    <location>
        <position position="137"/>
    </location>
</feature>
<dbReference type="SMART" id="SM00437">
    <property type="entry name" value="TOP1Ac"/>
    <property type="match status" value="1"/>
</dbReference>
<comment type="catalytic activity">
    <reaction evidence="1 8">
        <text>ATP-independent breakage of single-stranded DNA, followed by passage and rejoining.</text>
        <dbReference type="EC" id="5.6.2.1"/>
    </reaction>
</comment>
<reference evidence="12" key="1">
    <citation type="submission" date="2019-11" db="EMBL/GenBank/DDBJ databases">
        <title>Isolation and characterization of two novel species in the genus Thiomicrorhabdus.</title>
        <authorList>
            <person name="Mochizuki J."/>
            <person name="Kojima H."/>
            <person name="Fukui M."/>
        </authorList>
    </citation>
    <scope>NUCLEOTIDE SEQUENCE [LARGE SCALE GENOMIC DNA]</scope>
    <source>
        <strain evidence="12">aks77</strain>
    </source>
</reference>
<feature type="site" description="Interaction with DNA" evidence="8">
    <location>
        <position position="145"/>
    </location>
</feature>
<feature type="site" description="Interaction with DNA" evidence="8">
    <location>
        <position position="136"/>
    </location>
</feature>
<evidence type="ECO:0000313" key="11">
    <source>
        <dbReference type="EMBL" id="BBP46333.1"/>
    </source>
</evidence>
<keyword evidence="5 8" id="KW-0799">Topoisomerase</keyword>
<keyword evidence="3" id="KW-0479">Metal-binding</keyword>
<dbReference type="InterPro" id="IPR003601">
    <property type="entry name" value="Topo_IA_2"/>
</dbReference>
<dbReference type="InterPro" id="IPR013825">
    <property type="entry name" value="Topo_IA_cen_sub2"/>
</dbReference>
<evidence type="ECO:0000256" key="8">
    <source>
        <dbReference type="HAMAP-Rule" id="MF_00952"/>
    </source>
</evidence>
<evidence type="ECO:0000259" key="10">
    <source>
        <dbReference type="PROSITE" id="PS52039"/>
    </source>
</evidence>
<dbReference type="Pfam" id="PF01131">
    <property type="entry name" value="Topoisom_bac"/>
    <property type="match status" value="1"/>
</dbReference>
<comment type="similarity">
    <text evidence="2 8">Belongs to the type IA topoisomerase family.</text>
</comment>
<dbReference type="PANTHER" id="PTHR42785">
    <property type="entry name" value="DNA TOPOISOMERASE, TYPE IA, CORE"/>
    <property type="match status" value="1"/>
</dbReference>
<dbReference type="PRINTS" id="PR00417">
    <property type="entry name" value="PRTPISMRASEI"/>
</dbReference>
<evidence type="ECO:0000256" key="5">
    <source>
        <dbReference type="ARBA" id="ARBA00023029"/>
    </source>
</evidence>
<dbReference type="SMART" id="SM00436">
    <property type="entry name" value="TOP1Bc"/>
    <property type="match status" value="1"/>
</dbReference>
<dbReference type="InterPro" id="IPR028612">
    <property type="entry name" value="Topoisom_1_IA"/>
</dbReference>
<dbReference type="NCBIfam" id="TIGR01051">
    <property type="entry name" value="topA_bact"/>
    <property type="match status" value="1"/>
</dbReference>
<evidence type="ECO:0000256" key="2">
    <source>
        <dbReference type="ARBA" id="ARBA00009446"/>
    </source>
</evidence>
<dbReference type="PANTHER" id="PTHR42785:SF1">
    <property type="entry name" value="DNA TOPOISOMERASE"/>
    <property type="match status" value="1"/>
</dbReference>
<dbReference type="EMBL" id="AP021889">
    <property type="protein sequence ID" value="BBP46333.1"/>
    <property type="molecule type" value="Genomic_DNA"/>
</dbReference>
<dbReference type="InterPro" id="IPR013826">
    <property type="entry name" value="Topo_IA_cen_sub3"/>
</dbReference>
<feature type="site" description="Interaction with DNA" evidence="8">
    <location>
        <position position="140"/>
    </location>
</feature>
<dbReference type="GO" id="GO:0003917">
    <property type="term" value="F:DNA topoisomerase type I (single strand cut, ATP-independent) activity"/>
    <property type="evidence" value="ECO:0007669"/>
    <property type="project" value="UniProtKB-UniRule"/>
</dbReference>
<dbReference type="InterPro" id="IPR023405">
    <property type="entry name" value="Topo_IA_core_domain"/>
</dbReference>
<comment type="caution">
    <text evidence="8">Lacks conserved residue(s) required for the propagation of feature annotation.</text>
</comment>
<dbReference type="CDD" id="cd00186">
    <property type="entry name" value="TOP1Ac"/>
    <property type="match status" value="1"/>
</dbReference>
<dbReference type="SMART" id="SM00493">
    <property type="entry name" value="TOPRIM"/>
    <property type="match status" value="1"/>
</dbReference>
<gene>
    <name evidence="8" type="primary">topA</name>
    <name evidence="11" type="ORF">THMIRHAS_17060</name>
</gene>
<proteinExistence type="inferred from homology"/>
<dbReference type="HAMAP" id="MF_00952">
    <property type="entry name" value="Topoisom_1_prok"/>
    <property type="match status" value="1"/>
</dbReference>
<feature type="region of interest" description="Interaction with DNA" evidence="8">
    <location>
        <begin position="160"/>
        <end position="165"/>
    </location>
</feature>
<evidence type="ECO:0000313" key="12">
    <source>
        <dbReference type="Proteomes" id="UP000501726"/>
    </source>
</evidence>
<dbReference type="Proteomes" id="UP000501726">
    <property type="component" value="Chromosome"/>
</dbReference>
<organism evidence="11 12">
    <name type="scientific">Thiosulfatimonas sediminis</name>
    <dbReference type="NCBI Taxonomy" id="2675054"/>
    <lineage>
        <taxon>Bacteria</taxon>
        <taxon>Pseudomonadati</taxon>
        <taxon>Pseudomonadota</taxon>
        <taxon>Gammaproteobacteria</taxon>
        <taxon>Thiotrichales</taxon>
        <taxon>Piscirickettsiaceae</taxon>
        <taxon>Thiosulfatimonas</taxon>
    </lineage>
</organism>
<dbReference type="InterPro" id="IPR000380">
    <property type="entry name" value="Topo_IA"/>
</dbReference>
<feature type="active site" description="O-(5'-phospho-DNA)-tyrosine intermediate" evidence="8">
    <location>
        <position position="281"/>
    </location>
</feature>
<dbReference type="InterPro" id="IPR013824">
    <property type="entry name" value="Topo_IA_cen_sub1"/>
</dbReference>
<evidence type="ECO:0000256" key="6">
    <source>
        <dbReference type="ARBA" id="ARBA00023125"/>
    </source>
</evidence>
<dbReference type="KEGG" id="tse:THMIRHAS_17060"/>
<dbReference type="Gene3D" id="1.10.290.10">
    <property type="entry name" value="Topoisomerase I, domain 4"/>
    <property type="match status" value="1"/>
</dbReference>
<keyword evidence="4" id="KW-0460">Magnesium</keyword>